<reference evidence="1 2" key="1">
    <citation type="journal article" date="2018" name="Mol. Plant">
        <title>The genome of Artemisia annua provides insight into the evolution of Asteraceae family and artemisinin biosynthesis.</title>
        <authorList>
            <person name="Shen Q."/>
            <person name="Zhang L."/>
            <person name="Liao Z."/>
            <person name="Wang S."/>
            <person name="Yan T."/>
            <person name="Shi P."/>
            <person name="Liu M."/>
            <person name="Fu X."/>
            <person name="Pan Q."/>
            <person name="Wang Y."/>
            <person name="Lv Z."/>
            <person name="Lu X."/>
            <person name="Zhang F."/>
            <person name="Jiang W."/>
            <person name="Ma Y."/>
            <person name="Chen M."/>
            <person name="Hao X."/>
            <person name="Li L."/>
            <person name="Tang Y."/>
            <person name="Lv G."/>
            <person name="Zhou Y."/>
            <person name="Sun X."/>
            <person name="Brodelius P.E."/>
            <person name="Rose J.K.C."/>
            <person name="Tang K."/>
        </authorList>
    </citation>
    <scope>NUCLEOTIDE SEQUENCE [LARGE SCALE GENOMIC DNA]</scope>
    <source>
        <strain evidence="2">cv. Huhao1</strain>
        <tissue evidence="1">Leaf</tissue>
    </source>
</reference>
<protein>
    <submittedName>
        <fullName evidence="1">Ankyrin repeat-containing protein</fullName>
    </submittedName>
</protein>
<evidence type="ECO:0000313" key="1">
    <source>
        <dbReference type="EMBL" id="PWA59006.1"/>
    </source>
</evidence>
<dbReference type="PANTHER" id="PTHR47303:SF1">
    <property type="entry name" value="NF-KAPPA-B INHIBITOR BETA"/>
    <property type="match status" value="1"/>
</dbReference>
<accession>A0A2U1MCR7</accession>
<gene>
    <name evidence="1" type="ORF">CTI12_AA193090</name>
</gene>
<dbReference type="EMBL" id="PKPP01005744">
    <property type="protein sequence ID" value="PWA59006.1"/>
    <property type="molecule type" value="Genomic_DNA"/>
</dbReference>
<dbReference type="OrthoDB" id="1925304at2759"/>
<dbReference type="InterPro" id="IPR036770">
    <property type="entry name" value="Ankyrin_rpt-contain_sf"/>
</dbReference>
<organism evidence="1 2">
    <name type="scientific">Artemisia annua</name>
    <name type="common">Sweet wormwood</name>
    <dbReference type="NCBI Taxonomy" id="35608"/>
    <lineage>
        <taxon>Eukaryota</taxon>
        <taxon>Viridiplantae</taxon>
        <taxon>Streptophyta</taxon>
        <taxon>Embryophyta</taxon>
        <taxon>Tracheophyta</taxon>
        <taxon>Spermatophyta</taxon>
        <taxon>Magnoliopsida</taxon>
        <taxon>eudicotyledons</taxon>
        <taxon>Gunneridae</taxon>
        <taxon>Pentapetalae</taxon>
        <taxon>asterids</taxon>
        <taxon>campanulids</taxon>
        <taxon>Asterales</taxon>
        <taxon>Asteraceae</taxon>
        <taxon>Asteroideae</taxon>
        <taxon>Anthemideae</taxon>
        <taxon>Artemisiinae</taxon>
        <taxon>Artemisia</taxon>
    </lineage>
</organism>
<sequence>MHGKHVQMSCLLTSHNMFGYIKDFTAKDVWDELQCIYGREIFQQASDFTAKDVWDELQCIYGREIFQQASVSTQLVELNNSDGSTLLHVAAIVDNTKAVNILVARDRDFLITKENKDQIPLAIALSNMHTETLGVCLITSIQEQRRILCLLVQMVISFGDNPLVLAISSKEFVKCRLLASMPSEN</sequence>
<comment type="caution">
    <text evidence="1">The sequence shown here is derived from an EMBL/GenBank/DDBJ whole genome shotgun (WGS) entry which is preliminary data.</text>
</comment>
<dbReference type="Gene3D" id="1.25.40.20">
    <property type="entry name" value="Ankyrin repeat-containing domain"/>
    <property type="match status" value="1"/>
</dbReference>
<keyword evidence="2" id="KW-1185">Reference proteome</keyword>
<dbReference type="AlphaFoldDB" id="A0A2U1MCR7"/>
<proteinExistence type="predicted"/>
<dbReference type="Proteomes" id="UP000245207">
    <property type="component" value="Unassembled WGS sequence"/>
</dbReference>
<name>A0A2U1MCR7_ARTAN</name>
<dbReference type="PANTHER" id="PTHR47303">
    <property type="match status" value="1"/>
</dbReference>
<dbReference type="SUPFAM" id="SSF48403">
    <property type="entry name" value="Ankyrin repeat"/>
    <property type="match status" value="1"/>
</dbReference>
<evidence type="ECO:0000313" key="2">
    <source>
        <dbReference type="Proteomes" id="UP000245207"/>
    </source>
</evidence>